<organism evidence="1 2">
    <name type="scientific">Liparis tanakae</name>
    <name type="common">Tanaka's snailfish</name>
    <dbReference type="NCBI Taxonomy" id="230148"/>
    <lineage>
        <taxon>Eukaryota</taxon>
        <taxon>Metazoa</taxon>
        <taxon>Chordata</taxon>
        <taxon>Craniata</taxon>
        <taxon>Vertebrata</taxon>
        <taxon>Euteleostomi</taxon>
        <taxon>Actinopterygii</taxon>
        <taxon>Neopterygii</taxon>
        <taxon>Teleostei</taxon>
        <taxon>Neoteleostei</taxon>
        <taxon>Acanthomorphata</taxon>
        <taxon>Eupercaria</taxon>
        <taxon>Perciformes</taxon>
        <taxon>Cottioidei</taxon>
        <taxon>Cottales</taxon>
        <taxon>Liparidae</taxon>
        <taxon>Liparis</taxon>
    </lineage>
</organism>
<sequence length="60" mass="6918">MCDSVSHLIWNGGPSGKNEEYRAVRSRPTRCLFRRVLQVHVALQSRSPHHVNQVSTTMTW</sequence>
<dbReference type="Proteomes" id="UP000314294">
    <property type="component" value="Unassembled WGS sequence"/>
</dbReference>
<evidence type="ECO:0000313" key="2">
    <source>
        <dbReference type="Proteomes" id="UP000314294"/>
    </source>
</evidence>
<gene>
    <name evidence="1" type="ORF">EYF80_019497</name>
</gene>
<protein>
    <submittedName>
        <fullName evidence="1">Uncharacterized protein</fullName>
    </submittedName>
</protein>
<accession>A0A4Z2HZ79</accession>
<name>A0A4Z2HZ79_9TELE</name>
<dbReference type="AlphaFoldDB" id="A0A4Z2HZ79"/>
<comment type="caution">
    <text evidence="1">The sequence shown here is derived from an EMBL/GenBank/DDBJ whole genome shotgun (WGS) entry which is preliminary data.</text>
</comment>
<evidence type="ECO:0000313" key="1">
    <source>
        <dbReference type="EMBL" id="TNN70283.1"/>
    </source>
</evidence>
<keyword evidence="2" id="KW-1185">Reference proteome</keyword>
<reference evidence="1 2" key="1">
    <citation type="submission" date="2019-03" db="EMBL/GenBank/DDBJ databases">
        <title>First draft genome of Liparis tanakae, snailfish: a comprehensive survey of snailfish specific genes.</title>
        <authorList>
            <person name="Kim W."/>
            <person name="Song I."/>
            <person name="Jeong J.-H."/>
            <person name="Kim D."/>
            <person name="Kim S."/>
            <person name="Ryu S."/>
            <person name="Song J.Y."/>
            <person name="Lee S.K."/>
        </authorList>
    </citation>
    <scope>NUCLEOTIDE SEQUENCE [LARGE SCALE GENOMIC DNA]</scope>
    <source>
        <tissue evidence="1">Muscle</tissue>
    </source>
</reference>
<proteinExistence type="predicted"/>
<dbReference type="EMBL" id="SRLO01000165">
    <property type="protein sequence ID" value="TNN70283.1"/>
    <property type="molecule type" value="Genomic_DNA"/>
</dbReference>